<dbReference type="PROSITE" id="PS51257">
    <property type="entry name" value="PROKAR_LIPOPROTEIN"/>
    <property type="match status" value="1"/>
</dbReference>
<dbReference type="AlphaFoldDB" id="A0A9D9NPU7"/>
<dbReference type="Pfam" id="PF08139">
    <property type="entry name" value="LPAM_1"/>
    <property type="match status" value="1"/>
</dbReference>
<name>A0A9D9NPU7_9BACT</name>
<evidence type="ECO:0000313" key="3">
    <source>
        <dbReference type="EMBL" id="MBO8480978.1"/>
    </source>
</evidence>
<organism evidence="3 4">
    <name type="scientific">Candidatus Merdivivens faecigallinarum</name>
    <dbReference type="NCBI Taxonomy" id="2840871"/>
    <lineage>
        <taxon>Bacteria</taxon>
        <taxon>Pseudomonadati</taxon>
        <taxon>Bacteroidota</taxon>
        <taxon>Bacteroidia</taxon>
        <taxon>Bacteroidales</taxon>
        <taxon>Muribaculaceae</taxon>
        <taxon>Muribaculaceae incertae sedis</taxon>
        <taxon>Candidatus Merdivivens</taxon>
    </lineage>
</organism>
<evidence type="ECO:0000313" key="4">
    <source>
        <dbReference type="Proteomes" id="UP000823772"/>
    </source>
</evidence>
<reference evidence="3" key="1">
    <citation type="submission" date="2020-10" db="EMBL/GenBank/DDBJ databases">
        <authorList>
            <person name="Gilroy R."/>
        </authorList>
    </citation>
    <scope>NUCLEOTIDE SEQUENCE</scope>
    <source>
        <strain evidence="3">B3-2255</strain>
    </source>
</reference>
<proteinExistence type="predicted"/>
<accession>A0A9D9NPU7</accession>
<sequence length="52" mass="5762">MKRFFYALLLTLFVAGCETVEKEIPITGLTLEPSELSMKEGEVDSLKATITP</sequence>
<evidence type="ECO:0000256" key="2">
    <source>
        <dbReference type="ARBA" id="ARBA00022729"/>
    </source>
</evidence>
<dbReference type="EMBL" id="JADILY010000006">
    <property type="protein sequence ID" value="MBO8480978.1"/>
    <property type="molecule type" value="Genomic_DNA"/>
</dbReference>
<dbReference type="Proteomes" id="UP000823772">
    <property type="component" value="Unassembled WGS sequence"/>
</dbReference>
<gene>
    <name evidence="3" type="ORF">IAC87_00305</name>
</gene>
<keyword evidence="2" id="KW-0732">Signal</keyword>
<comment type="caution">
    <text evidence="3">The sequence shown here is derived from an EMBL/GenBank/DDBJ whole genome shotgun (WGS) entry which is preliminary data.</text>
</comment>
<protein>
    <recommendedName>
        <fullName evidence="1">Type IV secretion system putative lipoprotein virB7</fullName>
    </recommendedName>
</protein>
<reference evidence="3" key="2">
    <citation type="journal article" date="2021" name="PeerJ">
        <title>Extensive microbial diversity within the chicken gut microbiome revealed by metagenomics and culture.</title>
        <authorList>
            <person name="Gilroy R."/>
            <person name="Ravi A."/>
            <person name="Getino M."/>
            <person name="Pursley I."/>
            <person name="Horton D.L."/>
            <person name="Alikhan N.F."/>
            <person name="Baker D."/>
            <person name="Gharbi K."/>
            <person name="Hall N."/>
            <person name="Watson M."/>
            <person name="Adriaenssens E.M."/>
            <person name="Foster-Nyarko E."/>
            <person name="Jarju S."/>
            <person name="Secka A."/>
            <person name="Antonio M."/>
            <person name="Oren A."/>
            <person name="Chaudhuri R.R."/>
            <person name="La Ragione R."/>
            <person name="Hildebrand F."/>
            <person name="Pallen M.J."/>
        </authorList>
    </citation>
    <scope>NUCLEOTIDE SEQUENCE</scope>
    <source>
        <strain evidence="3">B3-2255</strain>
    </source>
</reference>
<dbReference type="InterPro" id="IPR012640">
    <property type="entry name" value="Membr_lipoprot_lipid_attach_CS"/>
</dbReference>
<feature type="non-terminal residue" evidence="3">
    <location>
        <position position="52"/>
    </location>
</feature>
<evidence type="ECO:0000256" key="1">
    <source>
        <dbReference type="ARBA" id="ARBA00017922"/>
    </source>
</evidence>